<evidence type="ECO:0000313" key="27">
    <source>
        <dbReference type="Proteomes" id="UP001356427"/>
    </source>
</evidence>
<protein>
    <recommendedName>
        <fullName evidence="18">UDP-glucose ceramide glucosyltransferase-like 1</fullName>
    </recommendedName>
</protein>
<evidence type="ECO:0000256" key="17">
    <source>
        <dbReference type="ARBA" id="ARBA00048456"/>
    </source>
</evidence>
<dbReference type="CDD" id="cd06432">
    <property type="entry name" value="GT8_HUGT1_C_like"/>
    <property type="match status" value="1"/>
</dbReference>
<dbReference type="InterPro" id="IPR027417">
    <property type="entry name" value="P-loop_NTPase"/>
</dbReference>
<dbReference type="Pfam" id="PF06427">
    <property type="entry name" value="UDP-g_GGTase"/>
    <property type="match status" value="1"/>
</dbReference>
<evidence type="ECO:0000259" key="21">
    <source>
        <dbReference type="Pfam" id="PF18400"/>
    </source>
</evidence>
<keyword evidence="8" id="KW-0808">Transferase</keyword>
<dbReference type="InterPro" id="IPR029044">
    <property type="entry name" value="Nucleotide-diphossugar_trans"/>
</dbReference>
<keyword evidence="12" id="KW-0735">Signal-anchor</keyword>
<sequence>MVEASSKFLLIVVGSVCFMLILYQYVAPGVINFGSPHGYFTEEDDGGDIFPSPDPHYVKKYYFPVRDLKRTVEFEIKGEDVIVFLHIQKTGGTTFGRHLVQNVRLEVPCDCRPGQKKCTCYRPNRKETWLFSRFSTGWSCGLHADWTELKNCVPGVLDKKETKMKNERKFYYITLLRDPVSRYLSEWRHVQRGATWKTSLHMCDGRTPTPEELPACYEGSDWSGCTLQQFMDCPYNLANNRQVRMLADLSLVGCYNMSTVPEQRRSQLLLDSAKKNLRDMAFFGLTEYQRKTQFLFERTFRLRFIRPFMQYNSTRAAGVDLDNTTVQRIEELNELDMELYDYARDLFQQRYQYTRQQERRLQRLRTHNQNHNGQGLGVEGQGPRMWQHCALLLSLSLLPVVSGGADSKAVTTSLTTKWASTPLLLEASEFLAEESQEKFWDFVEANQNIKGEHDDTDQAYYDLIVKRASALLSTVQLNMLKFALSLRAHSATVHSFQQIASNEPPPSGCSAFFNVHGEKSCDTEKLAALMENAPERPKPYLFKSDHRFPGSNPDAPVVILYAEIGSSEFTMFHQLMLSKANKGLATYVLRHYLASPSSGRVYLSGYGVELAIKNQEYKAKDDTQVQGAEMNATLMGENDPVDEVQGFLFGKLKTLYPELKEQLKELRKHLVESTNEMAPLKVWQMQDLSFQTAARILAAPSSDALNVMRDLSQNFPTKARSITKTVVSSEIRKEMEENQKFFKGTLGLQPGDSALFINGLHIDLDTQDIFSVFEVLRSEARVMEGLRSLLIETPYIHDILKLNVQPSDSDYAVDIRNPAINWINNLETDSRYGSWPYNVQELLRPTFPGVIRQIRKNFHNLVVILDPTHESSAELLNVAEMFYSNNIPLRIGLVFVVSDVDEIDGMEDAGVALLRAFNYITEELDAPAAFDTIISMFNRVPSGGKLSVGDVVKVLEKKFPYVEVSSILGPDSTYDDNRKEGRGYYLQTGVGPLPVVMFNGMPYQREQLDPEELETVTMHKILETTSFYQRAVYLGELATDQDVVDFMMTQPNVVPRINPRILSTARTYLDLSNTNNHFIDEYARFLLLDTREKSTAVANSMNYMTKKDDGYIRPVTFWVVGDFDQPSGRQLLYDAIRHMKTSNNVRLGLINNPSDSPSEENSRVARAIWAAIQTQTANNAKNYITKLAKEETAKALETGADVTQFTVGGMDVALFKSAFEGPKFDFLRSHAVYCRDVLKLGKGQRAVISNGRIIGPLEDGEVFNQDDFLLLESIISKTSGERIKSKVQQFGVEEDRASDLVMKIDSLLSSQPKGEARIEHAFADDQYSAVKIRPTEGDVYFDMVAVVDPVTRDAQKLAPLLLVLKKLVNVNLRVFMNCQSKLSDLPLKSFYRYVLEPEVVFQTDELDGGESIRTRYDLDNIYLEEVDSIVAAEYELEHLLVEGHCFDVSTGQPPRGLQFTLGTSSDPVIVDTIVMANLGYFQLKANPGAWILKLRKGRSDEIYKIYSHEGTDSPADADDLIVVLNNFKSRIIKVKVQKRPEKLSEELLSDGTQENDSGFWESLTRGFTGGVKPEESKQEKDDVINIFSVASGHLYERFLRIMMLSVLKNTKTPVKFWFLKNYLSPAFKEFIPYMAEQYGFQYELVQYKWPRWLHQQTEKQRIIWGYKILFLDVLFPLSVDKFLFVDADQIVRTDLKELRDFDLEGAPYGYTPFCESRREMDGFRFWKSGYWASHLAGRKYHISALYVVDLKKFRKIAAGDRLRGQYQGLSQDPNSLSNLDQDLPNNMIHQVPIKSLPQEWLWCETWCDDNSKKKAKTIDLCNNPQTKEPKLQAAVRIVAEWSDYDQEIKRLQNRVQERGAENYTTQKDKPDDTHIEL</sequence>
<comment type="subcellular location">
    <subcellularLocation>
        <location evidence="2">Endoplasmic reticulum lumen</location>
    </subcellularLocation>
    <subcellularLocation>
        <location evidence="3">Membrane</location>
        <topology evidence="3">Single-pass type II membrane protein</topology>
    </subcellularLocation>
</comment>
<evidence type="ECO:0000256" key="3">
    <source>
        <dbReference type="ARBA" id="ARBA00004606"/>
    </source>
</evidence>
<evidence type="ECO:0000256" key="19">
    <source>
        <dbReference type="SAM" id="MobiDB-lite"/>
    </source>
</evidence>
<dbReference type="InterPro" id="IPR040497">
    <property type="entry name" value="Glyco_transf_24"/>
</dbReference>
<dbReference type="InterPro" id="IPR009448">
    <property type="entry name" value="UDP-g_GGtrans"/>
</dbReference>
<feature type="domain" description="UGGT thioredoxin-like" evidence="21">
    <location>
        <begin position="420"/>
        <end position="598"/>
    </location>
</feature>
<proteinExistence type="inferred from homology"/>
<dbReference type="EMBL" id="JAGTTL010000003">
    <property type="protein sequence ID" value="KAK6325326.1"/>
    <property type="molecule type" value="Genomic_DNA"/>
</dbReference>
<evidence type="ECO:0000313" key="26">
    <source>
        <dbReference type="EMBL" id="KAK6325326.1"/>
    </source>
</evidence>
<keyword evidence="27" id="KW-1185">Reference proteome</keyword>
<comment type="caution">
    <text evidence="26">The sequence shown here is derived from an EMBL/GenBank/DDBJ whole genome shotgun (WGS) entry which is preliminary data.</text>
</comment>
<comment type="function">
    <text evidence="16">Recognizes glycoproteins with minor folding defects. Reglucosylates single N-glycans near the misfolded part of the protein, thus providing quality control for protein folding in the endoplasmic reticulum. Reglucosylated proteins are recognized by calreticulin for recycling to the endoplasmic reticulum and refolding or degradation.</text>
</comment>
<keyword evidence="13 20" id="KW-1133">Transmembrane helix</keyword>
<keyword evidence="11" id="KW-0256">Endoplasmic reticulum</keyword>
<evidence type="ECO:0000256" key="6">
    <source>
        <dbReference type="ARBA" id="ARBA00010109"/>
    </source>
</evidence>
<dbReference type="SUPFAM" id="SSF53448">
    <property type="entry name" value="Nucleotide-diphospho-sugar transferases"/>
    <property type="match status" value="1"/>
</dbReference>
<comment type="pathway">
    <text evidence="4">Protein modification; protein glycosylation.</text>
</comment>
<dbReference type="FunFam" id="3.90.550.10:FF:000004">
    <property type="entry name" value="UDP-glucose glycoprotein glucosyltransferase 1"/>
    <property type="match status" value="1"/>
</dbReference>
<evidence type="ECO:0000256" key="11">
    <source>
        <dbReference type="ARBA" id="ARBA00022824"/>
    </source>
</evidence>
<evidence type="ECO:0000256" key="13">
    <source>
        <dbReference type="ARBA" id="ARBA00022989"/>
    </source>
</evidence>
<dbReference type="GO" id="GO:0003980">
    <property type="term" value="F:UDP-glucose:glycoprotein glucosyltransferase activity"/>
    <property type="evidence" value="ECO:0007669"/>
    <property type="project" value="InterPro"/>
</dbReference>
<evidence type="ECO:0000256" key="20">
    <source>
        <dbReference type="SAM" id="Phobius"/>
    </source>
</evidence>
<comment type="similarity">
    <text evidence="6">Belongs to the sulfotransferase 6 family.</text>
</comment>
<organism evidence="26 27">
    <name type="scientific">Coregonus suidteri</name>
    <dbReference type="NCBI Taxonomy" id="861788"/>
    <lineage>
        <taxon>Eukaryota</taxon>
        <taxon>Metazoa</taxon>
        <taxon>Chordata</taxon>
        <taxon>Craniata</taxon>
        <taxon>Vertebrata</taxon>
        <taxon>Euteleostomi</taxon>
        <taxon>Actinopterygii</taxon>
        <taxon>Neopterygii</taxon>
        <taxon>Teleostei</taxon>
        <taxon>Protacanthopterygii</taxon>
        <taxon>Salmoniformes</taxon>
        <taxon>Salmonidae</taxon>
        <taxon>Coregoninae</taxon>
        <taxon>Coregonus</taxon>
    </lineage>
</organism>
<comment type="catalytic activity">
    <reaction evidence="17">
        <text>N(4)-(alpha-D-Man-(1-&gt;2)-alpha-D-Man-(1-&gt;2)-alpha-D-Man-(1-&gt;3)-[alpha-D-Man-(1-&gt;2)-alpha-D-Man-(1-&gt;3)-[alpha-D-Man-(1-&gt;2)-alpha-D-Man-(1-&gt;6)]-alpha-D-Man-(1-&gt;6)]-beta-D-Man-(1-&gt;4)-beta-D-GlcNAc-(1-&gt;4)-beta-D-GlcNAc)-L-asparaginyl-[protein] (N-glucan mannose isomer 9A1,2,3B1,2,3) + UDP-alpha-D-glucose = N(4)-(alpha-D-Glc-(1-&gt;3)-alpha-D-Man-(1-&gt;2)-alpha-D-Man-(1-&gt;2)-alpha-D-Man-(1-&gt;3)-[alpha-D-Man-(1-&gt;2)-alpha-D-Man-(1-&gt;3)-[alpha-D-Man-(1-&gt;2)-alpha-D-Man-(1-&gt;6)]-alpha-D-Man-(1-&gt;6)]-beta-D-Man-(1-&gt;4)-beta-D-GlcNAc-(1-&gt;4)-beta-D-GlcNAc)-L-asparaginyl-[protein] + UDP + H(+)</text>
        <dbReference type="Rhea" id="RHEA:61304"/>
        <dbReference type="Rhea" id="RHEA-COMP:14356"/>
        <dbReference type="Rhea" id="RHEA-COMP:14357"/>
        <dbReference type="ChEBI" id="CHEBI:15378"/>
        <dbReference type="ChEBI" id="CHEBI:58223"/>
        <dbReference type="ChEBI" id="CHEBI:58885"/>
        <dbReference type="ChEBI" id="CHEBI:59080"/>
        <dbReference type="ChEBI" id="CHEBI:139493"/>
    </reaction>
</comment>
<dbReference type="GO" id="GO:0016020">
    <property type="term" value="C:membrane"/>
    <property type="evidence" value="ECO:0007669"/>
    <property type="project" value="UniProtKB-SubCell"/>
</dbReference>
<evidence type="ECO:0000256" key="4">
    <source>
        <dbReference type="ARBA" id="ARBA00004922"/>
    </source>
</evidence>
<keyword evidence="10" id="KW-0732">Signal</keyword>
<feature type="domain" description="UGGT thioredoxin-like" evidence="23">
    <location>
        <begin position="813"/>
        <end position="1061"/>
    </location>
</feature>
<feature type="domain" description="Glucosyltransferase 24 catalytic" evidence="25">
    <location>
        <begin position="1584"/>
        <end position="1851"/>
    </location>
</feature>
<dbReference type="GO" id="GO:0018279">
    <property type="term" value="P:protein N-linked glycosylation via asparagine"/>
    <property type="evidence" value="ECO:0007669"/>
    <property type="project" value="TreeGrafter"/>
</dbReference>
<dbReference type="GO" id="GO:0036503">
    <property type="term" value="P:ERAD pathway"/>
    <property type="evidence" value="ECO:0007669"/>
    <property type="project" value="TreeGrafter"/>
</dbReference>
<evidence type="ECO:0000256" key="8">
    <source>
        <dbReference type="ARBA" id="ARBA00022679"/>
    </source>
</evidence>
<evidence type="ECO:0000256" key="18">
    <source>
        <dbReference type="ARBA" id="ARBA00081614"/>
    </source>
</evidence>
<keyword evidence="9 20" id="KW-0812">Transmembrane</keyword>
<dbReference type="PANTHER" id="PTHR11226:SF3">
    <property type="entry name" value="UDP-GLUCOSE:GLYCOPROTEIN GLUCOSYLTRANSFERASE 1"/>
    <property type="match status" value="1"/>
</dbReference>
<dbReference type="Pfam" id="PF18404">
    <property type="entry name" value="Glyco_transf_24"/>
    <property type="match status" value="1"/>
</dbReference>
<evidence type="ECO:0000256" key="7">
    <source>
        <dbReference type="ARBA" id="ARBA00022676"/>
    </source>
</evidence>
<keyword evidence="15" id="KW-0325">Glycoprotein</keyword>
<dbReference type="GO" id="GO:0008146">
    <property type="term" value="F:sulfotransferase activity"/>
    <property type="evidence" value="ECO:0007669"/>
    <property type="project" value="InterPro"/>
</dbReference>
<feature type="region of interest" description="Disordered" evidence="19">
    <location>
        <begin position="1853"/>
        <end position="1877"/>
    </location>
</feature>
<dbReference type="InterPro" id="IPR040525">
    <property type="entry name" value="UGGT_TRXL_4"/>
</dbReference>
<dbReference type="InterPro" id="IPR040693">
    <property type="entry name" value="UGGT_TRXL_1"/>
</dbReference>
<dbReference type="Pfam" id="PF03567">
    <property type="entry name" value="Sulfotransfer_2"/>
    <property type="match status" value="1"/>
</dbReference>
<keyword evidence="7" id="KW-0328">Glycosyltransferase</keyword>
<feature type="domain" description="UDP-glucose:glycoprotein glucosyltransferase thioredoxin-like" evidence="24">
    <location>
        <begin position="1092"/>
        <end position="1309"/>
    </location>
</feature>
<dbReference type="InterPro" id="IPR040692">
    <property type="entry name" value="UGGT_TRXL_3"/>
</dbReference>
<evidence type="ECO:0000256" key="14">
    <source>
        <dbReference type="ARBA" id="ARBA00023136"/>
    </source>
</evidence>
<comment type="cofactor">
    <cofactor evidence="1">
        <name>Ca(2+)</name>
        <dbReference type="ChEBI" id="CHEBI:29108"/>
    </cofactor>
</comment>
<dbReference type="Gene3D" id="3.40.50.300">
    <property type="entry name" value="P-loop containing nucleotide triphosphate hydrolases"/>
    <property type="match status" value="1"/>
</dbReference>
<dbReference type="Pfam" id="PF18400">
    <property type="entry name" value="Thioredoxin_12"/>
    <property type="match status" value="1"/>
</dbReference>
<reference evidence="26 27" key="1">
    <citation type="submission" date="2021-04" db="EMBL/GenBank/DDBJ databases">
        <authorList>
            <person name="De Guttry C."/>
            <person name="Zahm M."/>
            <person name="Klopp C."/>
            <person name="Cabau C."/>
            <person name="Louis A."/>
            <person name="Berthelot C."/>
            <person name="Parey E."/>
            <person name="Roest Crollius H."/>
            <person name="Montfort J."/>
            <person name="Robinson-Rechavi M."/>
            <person name="Bucao C."/>
            <person name="Bouchez O."/>
            <person name="Gislard M."/>
            <person name="Lluch J."/>
            <person name="Milhes M."/>
            <person name="Lampietro C."/>
            <person name="Lopez Roques C."/>
            <person name="Donnadieu C."/>
            <person name="Braasch I."/>
            <person name="Desvignes T."/>
            <person name="Postlethwait J."/>
            <person name="Bobe J."/>
            <person name="Wedekind C."/>
            <person name="Guiguen Y."/>
        </authorList>
    </citation>
    <scope>NUCLEOTIDE SEQUENCE [LARGE SCALE GENOMIC DNA]</scope>
    <source>
        <strain evidence="26">Cs_M1</strain>
        <tissue evidence="26">Blood</tissue>
    </source>
</reference>
<feature type="transmembrane region" description="Helical" evidence="20">
    <location>
        <begin position="7"/>
        <end position="26"/>
    </location>
</feature>
<comment type="similarity">
    <text evidence="5">Belongs to the glycosyltransferase 8 family.</text>
</comment>
<evidence type="ECO:0000256" key="9">
    <source>
        <dbReference type="ARBA" id="ARBA00022692"/>
    </source>
</evidence>
<dbReference type="Pfam" id="PF18402">
    <property type="entry name" value="Thioredoxin_14"/>
    <property type="match status" value="1"/>
</dbReference>
<accession>A0AAN8R4S2</accession>
<evidence type="ECO:0000256" key="15">
    <source>
        <dbReference type="ARBA" id="ARBA00023180"/>
    </source>
</evidence>
<evidence type="ECO:0000259" key="23">
    <source>
        <dbReference type="Pfam" id="PF18402"/>
    </source>
</evidence>
<feature type="domain" description="UGGT thioredoxin-like" evidence="22">
    <location>
        <begin position="674"/>
        <end position="805"/>
    </location>
</feature>
<dbReference type="Gene3D" id="3.90.550.10">
    <property type="entry name" value="Spore Coat Polysaccharide Biosynthesis Protein SpsA, Chain A"/>
    <property type="match status" value="1"/>
</dbReference>
<evidence type="ECO:0000259" key="22">
    <source>
        <dbReference type="Pfam" id="PF18401"/>
    </source>
</evidence>
<dbReference type="SUPFAM" id="SSF52540">
    <property type="entry name" value="P-loop containing nucleoside triphosphate hydrolases"/>
    <property type="match status" value="1"/>
</dbReference>
<dbReference type="Pfam" id="PF18401">
    <property type="entry name" value="Thioredoxin_13"/>
    <property type="match status" value="1"/>
</dbReference>
<dbReference type="FunFam" id="3.40.50.300:FF:000347">
    <property type="entry name" value="Heparan-sulfate 6-O-sulfotransferase"/>
    <property type="match status" value="1"/>
</dbReference>
<evidence type="ECO:0000256" key="12">
    <source>
        <dbReference type="ARBA" id="ARBA00022968"/>
    </source>
</evidence>
<dbReference type="PANTHER" id="PTHR11226">
    <property type="entry name" value="UDP-GLUCOSE GLYCOPROTEIN:GLUCOSYLTRANSFERASE"/>
    <property type="match status" value="1"/>
</dbReference>
<dbReference type="GO" id="GO:0051082">
    <property type="term" value="F:unfolded protein binding"/>
    <property type="evidence" value="ECO:0007669"/>
    <property type="project" value="TreeGrafter"/>
</dbReference>
<dbReference type="Pfam" id="PF18403">
    <property type="entry name" value="Thioredoxin_15"/>
    <property type="match status" value="1"/>
</dbReference>
<evidence type="ECO:0000256" key="10">
    <source>
        <dbReference type="ARBA" id="ARBA00022729"/>
    </source>
</evidence>
<evidence type="ECO:0000259" key="25">
    <source>
        <dbReference type="Pfam" id="PF18404"/>
    </source>
</evidence>
<name>A0AAN8R4S2_9TELE</name>
<evidence type="ECO:0000256" key="5">
    <source>
        <dbReference type="ARBA" id="ARBA00006351"/>
    </source>
</evidence>
<dbReference type="Proteomes" id="UP001356427">
    <property type="component" value="Unassembled WGS sequence"/>
</dbReference>
<dbReference type="InterPro" id="IPR005331">
    <property type="entry name" value="Sulfotransferase"/>
</dbReference>
<dbReference type="InterPro" id="IPR040694">
    <property type="entry name" value="UGGT_TRXL_2"/>
</dbReference>
<dbReference type="GO" id="GO:0005788">
    <property type="term" value="C:endoplasmic reticulum lumen"/>
    <property type="evidence" value="ECO:0007669"/>
    <property type="project" value="UniProtKB-SubCell"/>
</dbReference>
<gene>
    <name evidence="26" type="ORF">J4Q44_G00046680</name>
</gene>
<evidence type="ECO:0000259" key="24">
    <source>
        <dbReference type="Pfam" id="PF18403"/>
    </source>
</evidence>
<evidence type="ECO:0000256" key="2">
    <source>
        <dbReference type="ARBA" id="ARBA00004319"/>
    </source>
</evidence>
<evidence type="ECO:0000256" key="16">
    <source>
        <dbReference type="ARBA" id="ARBA00045874"/>
    </source>
</evidence>
<keyword evidence="14 20" id="KW-0472">Membrane</keyword>
<evidence type="ECO:0000256" key="1">
    <source>
        <dbReference type="ARBA" id="ARBA00001913"/>
    </source>
</evidence>